<organism evidence="6 7">
    <name type="scientific">Pleomorphomonas diazotrophica</name>
    <dbReference type="NCBI Taxonomy" id="1166257"/>
    <lineage>
        <taxon>Bacteria</taxon>
        <taxon>Pseudomonadati</taxon>
        <taxon>Pseudomonadota</taxon>
        <taxon>Alphaproteobacteria</taxon>
        <taxon>Hyphomicrobiales</taxon>
        <taxon>Pleomorphomonadaceae</taxon>
        <taxon>Pleomorphomonas</taxon>
    </lineage>
</organism>
<dbReference type="RefSeq" id="WP_101290792.1">
    <property type="nucleotide sequence ID" value="NZ_FOUQ01000006.1"/>
</dbReference>
<dbReference type="GO" id="GO:0006508">
    <property type="term" value="P:proteolysis"/>
    <property type="evidence" value="ECO:0007669"/>
    <property type="project" value="InterPro"/>
</dbReference>
<dbReference type="Gene3D" id="3.30.2290.10">
    <property type="entry name" value="PmbA/TldD superfamily"/>
    <property type="match status" value="1"/>
</dbReference>
<dbReference type="OrthoDB" id="9803618at2"/>
<dbReference type="PANTHER" id="PTHR43421">
    <property type="entry name" value="METALLOPROTEASE PMBA"/>
    <property type="match status" value="1"/>
</dbReference>
<comment type="caution">
    <text evidence="6">The sequence shown here is derived from an EMBL/GenBank/DDBJ whole genome shotgun (WGS) entry which is preliminary data.</text>
</comment>
<protein>
    <submittedName>
        <fullName evidence="6">Modulator protein</fullName>
    </submittedName>
</protein>
<evidence type="ECO:0000256" key="2">
    <source>
        <dbReference type="SAM" id="MobiDB-lite"/>
    </source>
</evidence>
<feature type="region of interest" description="Disordered" evidence="2">
    <location>
        <begin position="281"/>
        <end position="301"/>
    </location>
</feature>
<dbReference type="InterPro" id="IPR045570">
    <property type="entry name" value="Metalloprtase-TldD/E_cen_dom"/>
</dbReference>
<comment type="similarity">
    <text evidence="1">Belongs to the peptidase U62 family.</text>
</comment>
<dbReference type="Pfam" id="PF19290">
    <property type="entry name" value="PmbA_TldD_2nd"/>
    <property type="match status" value="1"/>
</dbReference>
<name>A0A1I4TTN8_9HYPH</name>
<evidence type="ECO:0000259" key="3">
    <source>
        <dbReference type="Pfam" id="PF01523"/>
    </source>
</evidence>
<evidence type="ECO:0000259" key="5">
    <source>
        <dbReference type="Pfam" id="PF19290"/>
    </source>
</evidence>
<sequence>MSDLVDLDQLTQQAARLVEAARAAGADAADAVAVRSVNQVASVLKGKVEKIEHAENDDFGLRVFVGDRNATISATLGSDVEALAARAVAMARAAPPDRFAGLADHALLATSWPDIDLLDETPVSAADLAERGKAVEAAAMAVDGVTNTTGASAYWARGGMALVTSSGFSGAYESSGHGHSVAAIAGSGTGMERDWDSSSKTHLADLESAETVGTRAGDRAVRRLNPRQVATQTATVVYDPRVATSLIGALIGAISGASIARRSSFLKDRLGQQLFGPNIRITDDPLRRRGPGSRPFDGEGVGAAPLDLVEDGVLKTWLLDSATARELGLETNGRAGRGTGAPNPSSTNVLLHPGDQSPAEMIAAVGTGLYVTDFIGHGANLVTGDYSRGAAGFWIENGEIAYPVAEITVAGNLLDMFRELVPADDIEFRSAFTAPTVAIGGLTIAGR</sequence>
<feature type="domain" description="Metalloprotease TldD/E N-terminal" evidence="3">
    <location>
        <begin position="29"/>
        <end position="91"/>
    </location>
</feature>
<dbReference type="Pfam" id="PF01523">
    <property type="entry name" value="PmbA_TldD_1st"/>
    <property type="match status" value="1"/>
</dbReference>
<accession>A0A1I4TTN8</accession>
<dbReference type="InterPro" id="IPR047657">
    <property type="entry name" value="PmbA"/>
</dbReference>
<dbReference type="InterPro" id="IPR036059">
    <property type="entry name" value="TldD/PmbA_sf"/>
</dbReference>
<dbReference type="InterPro" id="IPR035068">
    <property type="entry name" value="TldD/PmbA_N"/>
</dbReference>
<dbReference type="InterPro" id="IPR002510">
    <property type="entry name" value="Metalloprtase-TldD/E_N"/>
</dbReference>
<dbReference type="AlphaFoldDB" id="A0A1I4TTN8"/>
<gene>
    <name evidence="6" type="ORF">CXZ10_18220</name>
</gene>
<dbReference type="PANTHER" id="PTHR43421:SF1">
    <property type="entry name" value="METALLOPROTEASE PMBA"/>
    <property type="match status" value="1"/>
</dbReference>
<evidence type="ECO:0000313" key="6">
    <source>
        <dbReference type="EMBL" id="PKR87665.1"/>
    </source>
</evidence>
<dbReference type="SUPFAM" id="SSF111283">
    <property type="entry name" value="Putative modulator of DNA gyrase, PmbA/TldD"/>
    <property type="match status" value="1"/>
</dbReference>
<evidence type="ECO:0000259" key="4">
    <source>
        <dbReference type="Pfam" id="PF19289"/>
    </source>
</evidence>
<dbReference type="Pfam" id="PF19289">
    <property type="entry name" value="PmbA_TldD_3rd"/>
    <property type="match status" value="1"/>
</dbReference>
<dbReference type="InterPro" id="IPR045569">
    <property type="entry name" value="Metalloprtase-TldD/E_C"/>
</dbReference>
<dbReference type="EMBL" id="PJNW01000016">
    <property type="protein sequence ID" value="PKR87665.1"/>
    <property type="molecule type" value="Genomic_DNA"/>
</dbReference>
<reference evidence="6 7" key="1">
    <citation type="submission" date="2017-12" db="EMBL/GenBank/DDBJ databases">
        <title>Anaerobic carbon monoxide metabolism by Pleomorphomonas carboxyditropha sp. nov., a new mesophilic hydrogenogenic carboxidotroph.</title>
        <authorList>
            <person name="Esquivel-Elizondo S."/>
            <person name="Krajmalnik-Brown R."/>
        </authorList>
    </citation>
    <scope>NUCLEOTIDE SEQUENCE [LARGE SCALE GENOMIC DNA]</scope>
    <source>
        <strain evidence="6 7">R5-392</strain>
    </source>
</reference>
<dbReference type="Proteomes" id="UP000233491">
    <property type="component" value="Unassembled WGS sequence"/>
</dbReference>
<evidence type="ECO:0000256" key="1">
    <source>
        <dbReference type="ARBA" id="ARBA00005836"/>
    </source>
</evidence>
<feature type="domain" description="Metalloprotease TldD/E central" evidence="5">
    <location>
        <begin position="121"/>
        <end position="224"/>
    </location>
</feature>
<proteinExistence type="inferred from homology"/>
<feature type="domain" description="Metalloprotease TldD/E C-terminal" evidence="4">
    <location>
        <begin position="231"/>
        <end position="446"/>
    </location>
</feature>
<dbReference type="GO" id="GO:0005829">
    <property type="term" value="C:cytosol"/>
    <property type="evidence" value="ECO:0007669"/>
    <property type="project" value="TreeGrafter"/>
</dbReference>
<keyword evidence="7" id="KW-1185">Reference proteome</keyword>
<evidence type="ECO:0000313" key="7">
    <source>
        <dbReference type="Proteomes" id="UP000233491"/>
    </source>
</evidence>
<dbReference type="GO" id="GO:0008237">
    <property type="term" value="F:metallopeptidase activity"/>
    <property type="evidence" value="ECO:0007669"/>
    <property type="project" value="InterPro"/>
</dbReference>